<dbReference type="PANTHER" id="PTHR11984:SF26">
    <property type="entry name" value="GAP JUNCTION BETA-7 PROTEIN"/>
    <property type="match status" value="1"/>
</dbReference>
<evidence type="ECO:0000256" key="3">
    <source>
        <dbReference type="ARBA" id="ARBA00022475"/>
    </source>
</evidence>
<dbReference type="Proteomes" id="UP000694399">
    <property type="component" value="Chromosome B3"/>
</dbReference>
<dbReference type="Pfam" id="PF00029">
    <property type="entry name" value="Connexin"/>
    <property type="match status" value="2"/>
</dbReference>
<dbReference type="PROSITE" id="PS00408">
    <property type="entry name" value="CONNEXINS_2"/>
    <property type="match status" value="1"/>
</dbReference>
<comment type="subcellular location">
    <subcellularLocation>
        <location evidence="1">Cell junction</location>
        <location evidence="1">Gap junction</location>
    </subcellularLocation>
    <subcellularLocation>
        <location evidence="2 9">Cell membrane</location>
        <topology evidence="2 9">Multi-pass membrane protein</topology>
    </subcellularLocation>
</comment>
<feature type="domain" description="Connexin N-terminal" evidence="11">
    <location>
        <begin position="42"/>
        <end position="75"/>
    </location>
</feature>
<keyword evidence="4 9" id="KW-0812">Transmembrane</keyword>
<dbReference type="GO" id="GO:0005243">
    <property type="term" value="F:gap junction channel activity"/>
    <property type="evidence" value="ECO:0007669"/>
    <property type="project" value="Ensembl"/>
</dbReference>
<reference evidence="13" key="2">
    <citation type="submission" date="2025-08" db="UniProtKB">
        <authorList>
            <consortium name="Ensembl"/>
        </authorList>
    </citation>
    <scope>IDENTIFICATION</scope>
</reference>
<accession>A0A8C8XL64</accession>
<feature type="transmembrane region" description="Helical" evidence="10">
    <location>
        <begin position="178"/>
        <end position="203"/>
    </location>
</feature>
<sequence>MSWMFLRDLLTGVNKYSTGIGRIWLAVVFIFRLLVYMVAAEHVWKDEQKEFECNIKQPGCENVCFDHFFPISQVRLWALQLIMVSMPSLLVVLHVACCDSREKRHRKKLYVSLGVMDGGLWYTYLISLIVKTGFEIGFLVLFYKLYDGFSVPYLMKCDLKPCPNTVDCFISKPTEKTIFIFFLVITSCLCIVLNFIELSFLVLKCLIKCYLQKHSKTLKSSREESHNLWFPRSLQSYQKAGPTNYTDREQVGPRKGTYPLDNYLTLLF</sequence>
<evidence type="ECO:0000256" key="7">
    <source>
        <dbReference type="ARBA" id="ARBA00022989"/>
    </source>
</evidence>
<name>A0A8C8XL64_PANLE</name>
<dbReference type="SMART" id="SM01089">
    <property type="entry name" value="Connexin_CCC"/>
    <property type="match status" value="1"/>
</dbReference>
<dbReference type="AlphaFoldDB" id="A0A8C8XL64"/>
<dbReference type="InterPro" id="IPR013092">
    <property type="entry name" value="Connexin_N"/>
</dbReference>
<protein>
    <recommendedName>
        <fullName evidence="9">Gap junction protein</fullName>
    </recommendedName>
</protein>
<evidence type="ECO:0000256" key="8">
    <source>
        <dbReference type="ARBA" id="ARBA00023136"/>
    </source>
</evidence>
<keyword evidence="3" id="KW-1003">Cell membrane</keyword>
<dbReference type="GO" id="GO:0005922">
    <property type="term" value="C:connexin complex"/>
    <property type="evidence" value="ECO:0007669"/>
    <property type="project" value="InterPro"/>
</dbReference>
<evidence type="ECO:0000256" key="10">
    <source>
        <dbReference type="SAM" id="Phobius"/>
    </source>
</evidence>
<keyword evidence="14" id="KW-1185">Reference proteome</keyword>
<proteinExistence type="inferred from homology"/>
<dbReference type="SMART" id="SM00037">
    <property type="entry name" value="CNX"/>
    <property type="match status" value="1"/>
</dbReference>
<evidence type="ECO:0000256" key="6">
    <source>
        <dbReference type="ARBA" id="ARBA00022949"/>
    </source>
</evidence>
<evidence type="ECO:0000256" key="9">
    <source>
        <dbReference type="RuleBase" id="RU000630"/>
    </source>
</evidence>
<organism evidence="13 14">
    <name type="scientific">Panthera leo</name>
    <name type="common">Lion</name>
    <dbReference type="NCBI Taxonomy" id="9689"/>
    <lineage>
        <taxon>Eukaryota</taxon>
        <taxon>Metazoa</taxon>
        <taxon>Chordata</taxon>
        <taxon>Craniata</taxon>
        <taxon>Vertebrata</taxon>
        <taxon>Euteleostomi</taxon>
        <taxon>Mammalia</taxon>
        <taxon>Eutheria</taxon>
        <taxon>Laurasiatheria</taxon>
        <taxon>Carnivora</taxon>
        <taxon>Feliformia</taxon>
        <taxon>Felidae</taxon>
        <taxon>Pantherinae</taxon>
        <taxon>Panthera</taxon>
    </lineage>
</organism>
<evidence type="ECO:0000259" key="12">
    <source>
        <dbReference type="SMART" id="SM01089"/>
    </source>
</evidence>
<dbReference type="GeneTree" id="ENSGT01030000234513"/>
<dbReference type="OMA" id="NACFDHF"/>
<dbReference type="InterPro" id="IPR038359">
    <property type="entry name" value="Connexin_N_sf"/>
</dbReference>
<evidence type="ECO:0000313" key="13">
    <source>
        <dbReference type="Ensembl" id="ENSPLOP00000019215.1"/>
    </source>
</evidence>
<keyword evidence="7 10" id="KW-1133">Transmembrane helix</keyword>
<evidence type="ECO:0000256" key="1">
    <source>
        <dbReference type="ARBA" id="ARBA00004610"/>
    </source>
</evidence>
<dbReference type="PRINTS" id="PR00206">
    <property type="entry name" value="CONNEXIN"/>
</dbReference>
<feature type="domain" description="Connexin cysteine-rich" evidence="12">
    <location>
        <begin position="134"/>
        <end position="201"/>
    </location>
</feature>
<comment type="similarity">
    <text evidence="9">Belongs to the connexin family.</text>
</comment>
<evidence type="ECO:0000259" key="11">
    <source>
        <dbReference type="SMART" id="SM00037"/>
    </source>
</evidence>
<evidence type="ECO:0000313" key="14">
    <source>
        <dbReference type="Proteomes" id="UP000694399"/>
    </source>
</evidence>
<dbReference type="Gene3D" id="1.20.1440.80">
    <property type="entry name" value="Gap junction channel protein cysteine-rich domain"/>
    <property type="match status" value="1"/>
</dbReference>
<feature type="transmembrane region" description="Helical" evidence="10">
    <location>
        <begin position="119"/>
        <end position="143"/>
    </location>
</feature>
<evidence type="ECO:0000256" key="4">
    <source>
        <dbReference type="ARBA" id="ARBA00022692"/>
    </source>
</evidence>
<keyword evidence="5 9" id="KW-0303">Gap junction</keyword>
<dbReference type="PANTHER" id="PTHR11984">
    <property type="entry name" value="CONNEXIN"/>
    <property type="match status" value="1"/>
</dbReference>
<dbReference type="InterPro" id="IPR019570">
    <property type="entry name" value="Connexin_CCC"/>
</dbReference>
<feature type="transmembrane region" description="Helical" evidence="10">
    <location>
        <begin position="77"/>
        <end position="98"/>
    </location>
</feature>
<dbReference type="InterPro" id="IPR000500">
    <property type="entry name" value="Connexin"/>
</dbReference>
<keyword evidence="6" id="KW-0965">Cell junction</keyword>
<dbReference type="GO" id="GO:0007267">
    <property type="term" value="P:cell-cell signaling"/>
    <property type="evidence" value="ECO:0007669"/>
    <property type="project" value="TreeGrafter"/>
</dbReference>
<evidence type="ECO:0000256" key="5">
    <source>
        <dbReference type="ARBA" id="ARBA00022868"/>
    </source>
</evidence>
<reference evidence="13" key="3">
    <citation type="submission" date="2025-09" db="UniProtKB">
        <authorList>
            <consortium name="Ensembl"/>
        </authorList>
    </citation>
    <scope>IDENTIFICATION</scope>
</reference>
<gene>
    <name evidence="13" type="primary">GJB7</name>
</gene>
<evidence type="ECO:0000256" key="2">
    <source>
        <dbReference type="ARBA" id="ARBA00004651"/>
    </source>
</evidence>
<comment type="subunit">
    <text evidence="9">A connexon is composed of a hexamer of connexins.</text>
</comment>
<feature type="transmembrane region" description="Helical" evidence="10">
    <location>
        <begin position="21"/>
        <end position="39"/>
    </location>
</feature>
<dbReference type="Ensembl" id="ENSPLOT00000021272.1">
    <property type="protein sequence ID" value="ENSPLOP00000019215.1"/>
    <property type="gene ID" value="ENSPLOG00000014066.1"/>
</dbReference>
<comment type="function">
    <text evidence="9">One gap junction consists of a cluster of closely packed pairs of transmembrane channels, the connexons, through which materials of low MW diffuse from one cell to a neighboring cell.</text>
</comment>
<keyword evidence="8 10" id="KW-0472">Membrane</keyword>
<dbReference type="InterPro" id="IPR017990">
    <property type="entry name" value="Connexin_CS"/>
</dbReference>
<reference evidence="13" key="1">
    <citation type="journal article" date="2019" name="bioRxiv">
        <title>Long live the king: chromosome-level assembly of the lion (Panthera leo) using linked-read, Hi-C, and long read data.</title>
        <authorList>
            <person name="Armstrong E.E."/>
            <person name="Taylor R.W."/>
            <person name="Miller D.E."/>
            <person name="Kaelin C."/>
            <person name="Barsh G."/>
            <person name="Hadly E.A."/>
            <person name="Petrov D."/>
        </authorList>
    </citation>
    <scope>NUCLEOTIDE SEQUENCE [LARGE SCALE GENOMIC DNA]</scope>
</reference>